<dbReference type="GO" id="GO:0005886">
    <property type="term" value="C:plasma membrane"/>
    <property type="evidence" value="ECO:0007669"/>
    <property type="project" value="UniProtKB-SubCell"/>
</dbReference>
<comment type="subunit">
    <text evidence="13">Interacts with the Sec translocase complex via SecD. Specifically interacts with transmembrane segments of nascent integral membrane proteins during membrane integration.</text>
</comment>
<reference evidence="16" key="1">
    <citation type="journal article" date="2020" name="mSystems">
        <title>Genome- and Community-Level Interaction Insights into Carbon Utilization and Element Cycling Functions of Hydrothermarchaeota in Hydrothermal Sediment.</title>
        <authorList>
            <person name="Zhou Z."/>
            <person name="Liu Y."/>
            <person name="Xu W."/>
            <person name="Pan J."/>
            <person name="Luo Z.H."/>
            <person name="Li M."/>
        </authorList>
    </citation>
    <scope>NUCLEOTIDE SEQUENCE [LARGE SCALE GENOMIC DNA]</scope>
    <source>
        <strain evidence="16">SpSt-754</strain>
    </source>
</reference>
<dbReference type="InterPro" id="IPR028055">
    <property type="entry name" value="YidC/Oxa/ALB_C"/>
</dbReference>
<dbReference type="EMBL" id="DTGD01000124">
    <property type="protein sequence ID" value="HGB35920.1"/>
    <property type="molecule type" value="Genomic_DNA"/>
</dbReference>
<dbReference type="NCBIfam" id="TIGR03592">
    <property type="entry name" value="yidC_oxa1_cterm"/>
    <property type="match status" value="1"/>
</dbReference>
<evidence type="ECO:0000256" key="11">
    <source>
        <dbReference type="ARBA" id="ARBA00033245"/>
    </source>
</evidence>
<keyword evidence="6 13" id="KW-0812">Transmembrane</keyword>
<protein>
    <recommendedName>
        <fullName evidence="3 13">Membrane protein insertase YidC</fullName>
    </recommendedName>
    <alternativeName>
        <fullName evidence="12 13">Foldase YidC</fullName>
    </alternativeName>
    <alternativeName>
        <fullName evidence="11 13">Membrane integrase YidC</fullName>
    </alternativeName>
    <alternativeName>
        <fullName evidence="13">Membrane protein YidC</fullName>
    </alternativeName>
</protein>
<evidence type="ECO:0000256" key="6">
    <source>
        <dbReference type="ARBA" id="ARBA00022692"/>
    </source>
</evidence>
<dbReference type="GO" id="GO:0032977">
    <property type="term" value="F:membrane insertase activity"/>
    <property type="evidence" value="ECO:0007669"/>
    <property type="project" value="InterPro"/>
</dbReference>
<comment type="function">
    <text evidence="13">Required for the insertion and/or proper folding and/or complex formation of integral membrane proteins into the membrane. Involved in integration of membrane proteins that insert both dependently and independently of the Sec translocase complex, as well as at least some lipoproteins. Aids folding of multispanning membrane proteins.</text>
</comment>
<feature type="transmembrane region" description="Helical" evidence="13">
    <location>
        <begin position="373"/>
        <end position="396"/>
    </location>
</feature>
<feature type="domain" description="Membrane insertase YidC N-terminal" evidence="15">
    <location>
        <begin position="113"/>
        <end position="287"/>
    </location>
</feature>
<evidence type="ECO:0000256" key="5">
    <source>
        <dbReference type="ARBA" id="ARBA00022475"/>
    </source>
</evidence>
<dbReference type="CDD" id="cd19961">
    <property type="entry name" value="EcYidC-like_peri"/>
    <property type="match status" value="1"/>
</dbReference>
<evidence type="ECO:0000256" key="7">
    <source>
        <dbReference type="ARBA" id="ARBA00022927"/>
    </source>
</evidence>
<evidence type="ECO:0000256" key="1">
    <source>
        <dbReference type="ARBA" id="ARBA00004429"/>
    </source>
</evidence>
<dbReference type="GO" id="GO:0015031">
    <property type="term" value="P:protein transport"/>
    <property type="evidence" value="ECO:0007669"/>
    <property type="project" value="UniProtKB-KW"/>
</dbReference>
<dbReference type="CDD" id="cd20070">
    <property type="entry name" value="5TM_YidC_Alb3"/>
    <property type="match status" value="1"/>
</dbReference>
<dbReference type="InterPro" id="IPR001708">
    <property type="entry name" value="YidC/ALB3/OXA1/COX18"/>
</dbReference>
<evidence type="ECO:0000313" key="16">
    <source>
        <dbReference type="EMBL" id="HGB35920.1"/>
    </source>
</evidence>
<feature type="transmembrane region" description="Helical" evidence="13">
    <location>
        <begin position="449"/>
        <end position="473"/>
    </location>
</feature>
<accession>A0A7V3NTV2</accession>
<keyword evidence="7 13" id="KW-0653">Protein transport</keyword>
<evidence type="ECO:0000256" key="3">
    <source>
        <dbReference type="ARBA" id="ARBA00015325"/>
    </source>
</evidence>
<dbReference type="InterPro" id="IPR028053">
    <property type="entry name" value="Membr_insert_YidC_N"/>
</dbReference>
<evidence type="ECO:0000256" key="9">
    <source>
        <dbReference type="ARBA" id="ARBA00023136"/>
    </source>
</evidence>
<evidence type="ECO:0000256" key="2">
    <source>
        <dbReference type="ARBA" id="ARBA00010527"/>
    </source>
</evidence>
<keyword evidence="10 13" id="KW-0143">Chaperone</keyword>
<comment type="similarity">
    <text evidence="2 13">Belongs to the OXA1/ALB3/YidC family. Type 1 subfamily.</text>
</comment>
<feature type="domain" description="Membrane insertase YidC/Oxa/ALB C-terminal" evidence="14">
    <location>
        <begin position="310"/>
        <end position="488"/>
    </location>
</feature>
<comment type="caution">
    <text evidence="16">The sequence shown here is derived from an EMBL/GenBank/DDBJ whole genome shotgun (WGS) entry which is preliminary data.</text>
</comment>
<keyword evidence="5 13" id="KW-1003">Cell membrane</keyword>
<dbReference type="GO" id="GO:0051205">
    <property type="term" value="P:protein insertion into membrane"/>
    <property type="evidence" value="ECO:0007669"/>
    <property type="project" value="TreeGrafter"/>
</dbReference>
<dbReference type="PRINTS" id="PR01900">
    <property type="entry name" value="YIDCPROTEIN"/>
</dbReference>
<sequence>MDDGTRPQNFIIATLLLFLILILWQYLFFKNAPQKTQQAQQSAVVKTQDSLKPQSELASQMGVEAPSIDTLFKVETPLYSATFSPDGGLISYKIKRVGTLSDIELLESGTIAWGEQNIRYKTTPSTYNLEVKSSPVTVTLLSEDGTVSKTLTFYPDKYLYDVKLSGSTEPITYFKGKLKFTQKNIKQETPFYSYLLRLKNTVKIPVAKLKEKREYELSEVTWFGVRTKYFFTGVLNLKNPGKLAISKDEILFATNSKSFIVYFGPLDYNILKKNHPSLASAFDFGSTIIKPFSFLIYILMQLLHKFIPNYGLVIIVFALLMKIAFFPLTRKQIIAAKRMQELKPKLETLQKVYKDNPQKLQQEMMELYKKYNVNPFSGCLTLIIQMPIFFALYQILTNSISLKGAPFILWIKDLSEKDPYYILPILMGVTSIILSSIQQAATDPQSKMLMYMMPVLFVIIFISLPSGIVLYWLTFNILGILEALLIKRLEGRHGT</sequence>
<dbReference type="InterPro" id="IPR019998">
    <property type="entry name" value="Membr_insert_YidC"/>
</dbReference>
<dbReference type="HAMAP" id="MF_01810">
    <property type="entry name" value="YidC_type1"/>
    <property type="match status" value="1"/>
</dbReference>
<feature type="transmembrane region" description="Helical" evidence="13">
    <location>
        <begin position="281"/>
        <end position="300"/>
    </location>
</feature>
<dbReference type="AlphaFoldDB" id="A0A7V3NTV2"/>
<comment type="subcellular location">
    <subcellularLocation>
        <location evidence="1">Cell inner membrane</location>
        <topology evidence="1">Multi-pass membrane protein</topology>
    </subcellularLocation>
    <subcellularLocation>
        <location evidence="13">Cell membrane</location>
        <topology evidence="13">Multi-pass membrane protein</topology>
    </subcellularLocation>
</comment>
<evidence type="ECO:0000256" key="13">
    <source>
        <dbReference type="HAMAP-Rule" id="MF_01810"/>
    </source>
</evidence>
<dbReference type="NCBIfam" id="TIGR03593">
    <property type="entry name" value="yidC_nterm"/>
    <property type="match status" value="1"/>
</dbReference>
<evidence type="ECO:0000256" key="4">
    <source>
        <dbReference type="ARBA" id="ARBA00022448"/>
    </source>
</evidence>
<evidence type="ECO:0000259" key="15">
    <source>
        <dbReference type="Pfam" id="PF14849"/>
    </source>
</evidence>
<proteinExistence type="inferred from homology"/>
<gene>
    <name evidence="13 16" type="primary">yidC</name>
    <name evidence="16" type="ORF">ENV38_03315</name>
</gene>
<dbReference type="InterPro" id="IPR047196">
    <property type="entry name" value="YidC_ALB_C"/>
</dbReference>
<feature type="transmembrane region" description="Helical" evidence="13">
    <location>
        <begin position="12"/>
        <end position="29"/>
    </location>
</feature>
<evidence type="ECO:0000256" key="8">
    <source>
        <dbReference type="ARBA" id="ARBA00022989"/>
    </source>
</evidence>
<dbReference type="Gene3D" id="2.70.98.90">
    <property type="match status" value="1"/>
</dbReference>
<dbReference type="PANTHER" id="PTHR12428:SF65">
    <property type="entry name" value="CYTOCHROME C OXIDASE ASSEMBLY PROTEIN COX18, MITOCHONDRIAL"/>
    <property type="match status" value="1"/>
</dbReference>
<dbReference type="Pfam" id="PF14849">
    <property type="entry name" value="YidC_periplas"/>
    <property type="match status" value="1"/>
</dbReference>
<evidence type="ECO:0000256" key="10">
    <source>
        <dbReference type="ARBA" id="ARBA00023186"/>
    </source>
</evidence>
<dbReference type="InterPro" id="IPR038221">
    <property type="entry name" value="YidC_periplasmic_sf"/>
</dbReference>
<keyword evidence="4 13" id="KW-0813">Transport</keyword>
<dbReference type="PANTHER" id="PTHR12428">
    <property type="entry name" value="OXA1"/>
    <property type="match status" value="1"/>
</dbReference>
<dbReference type="PRINTS" id="PR00701">
    <property type="entry name" value="60KDINNERMP"/>
</dbReference>
<keyword evidence="8 13" id="KW-1133">Transmembrane helix</keyword>
<feature type="transmembrane region" description="Helical" evidence="13">
    <location>
        <begin position="420"/>
        <end position="437"/>
    </location>
</feature>
<dbReference type="Pfam" id="PF02096">
    <property type="entry name" value="60KD_IMP"/>
    <property type="match status" value="1"/>
</dbReference>
<keyword evidence="9 13" id="KW-0472">Membrane</keyword>
<name>A0A7V3NTV2_UNCW3</name>
<organism evidence="16">
    <name type="scientific">candidate division WOR-3 bacterium</name>
    <dbReference type="NCBI Taxonomy" id="2052148"/>
    <lineage>
        <taxon>Bacteria</taxon>
        <taxon>Bacteria division WOR-3</taxon>
    </lineage>
</organism>
<feature type="transmembrane region" description="Helical" evidence="13">
    <location>
        <begin position="306"/>
        <end position="329"/>
    </location>
</feature>
<evidence type="ECO:0000259" key="14">
    <source>
        <dbReference type="Pfam" id="PF02096"/>
    </source>
</evidence>
<evidence type="ECO:0000256" key="12">
    <source>
        <dbReference type="ARBA" id="ARBA00033342"/>
    </source>
</evidence>